<protein>
    <submittedName>
        <fullName evidence="2">Uncharacterized protein</fullName>
    </submittedName>
</protein>
<name>A0A4Q7J0B9_9PSEU</name>
<keyword evidence="3" id="KW-1185">Reference proteome</keyword>
<accession>A0A4Q7J0B9</accession>
<gene>
    <name evidence="2" type="ORF">EWH70_32390</name>
</gene>
<dbReference type="AlphaFoldDB" id="A0A4Q7J0B9"/>
<dbReference type="RefSeq" id="WP_130479381.1">
    <property type="nucleotide sequence ID" value="NZ_SFCC01000021.1"/>
</dbReference>
<dbReference type="EMBL" id="SFCC01000021">
    <property type="protein sequence ID" value="RZQ59816.1"/>
    <property type="molecule type" value="Genomic_DNA"/>
</dbReference>
<proteinExistence type="predicted"/>
<comment type="caution">
    <text evidence="2">The sequence shown here is derived from an EMBL/GenBank/DDBJ whole genome shotgun (WGS) entry which is preliminary data.</text>
</comment>
<evidence type="ECO:0000313" key="3">
    <source>
        <dbReference type="Proteomes" id="UP000292003"/>
    </source>
</evidence>
<sequence>MTTTMPGIPDPSTVLRRVDNRLATRAGDDPLPPETIDEFAEAVRRQIMEPLAAGAAAPVDDGELEELRGQLADAEQRATTATTDLADLRRQLDELADVQARAEVYRQERDAEAAENQRLATLLEEARRAASEVADELERVRGEVPAEAEHRHAYPWDDPKGVPGSCACGHAYPRTLPPVDTDDEPEAAAPEPWAGLLGRVRAELKGWPA</sequence>
<keyword evidence="1" id="KW-0175">Coiled coil</keyword>
<dbReference type="Proteomes" id="UP000292003">
    <property type="component" value="Unassembled WGS sequence"/>
</dbReference>
<evidence type="ECO:0000313" key="2">
    <source>
        <dbReference type="EMBL" id="RZQ59816.1"/>
    </source>
</evidence>
<reference evidence="2 3" key="1">
    <citation type="submission" date="2019-02" db="EMBL/GenBank/DDBJ databases">
        <title>Draft genome sequence of Amycolatopsis sp. 8-3EHSu isolated from roots of Suaeda maritima.</title>
        <authorList>
            <person name="Duangmal K."/>
            <person name="Chantavorakit T."/>
        </authorList>
    </citation>
    <scope>NUCLEOTIDE SEQUENCE [LARGE SCALE GENOMIC DNA]</scope>
    <source>
        <strain evidence="2 3">8-3EHSu</strain>
    </source>
</reference>
<dbReference type="OrthoDB" id="580775at2"/>
<feature type="coiled-coil region" evidence="1">
    <location>
        <begin position="64"/>
        <end position="143"/>
    </location>
</feature>
<organism evidence="2 3">
    <name type="scientific">Amycolatopsis suaedae</name>
    <dbReference type="NCBI Taxonomy" id="2510978"/>
    <lineage>
        <taxon>Bacteria</taxon>
        <taxon>Bacillati</taxon>
        <taxon>Actinomycetota</taxon>
        <taxon>Actinomycetes</taxon>
        <taxon>Pseudonocardiales</taxon>
        <taxon>Pseudonocardiaceae</taxon>
        <taxon>Amycolatopsis</taxon>
    </lineage>
</organism>
<evidence type="ECO:0000256" key="1">
    <source>
        <dbReference type="SAM" id="Coils"/>
    </source>
</evidence>